<keyword evidence="1" id="KW-1133">Transmembrane helix</keyword>
<feature type="transmembrane region" description="Helical" evidence="1">
    <location>
        <begin position="38"/>
        <end position="58"/>
    </location>
</feature>
<dbReference type="RefSeq" id="WP_377759072.1">
    <property type="nucleotide sequence ID" value="NZ_JBHRXY010000001.1"/>
</dbReference>
<feature type="transmembrane region" description="Helical" evidence="1">
    <location>
        <begin position="15"/>
        <end position="32"/>
    </location>
</feature>
<sequence length="77" mass="8514">MVEAHYGRRLGETPVTRALVFGWGSCAVLYFLNSTGMAQISEWVGLGVGLAVGLGFYWQGRAKQKEMRADLEHLLGR</sequence>
<accession>A0ABV7U067</accession>
<protein>
    <recommendedName>
        <fullName evidence="4">Holin</fullName>
    </recommendedName>
</protein>
<evidence type="ECO:0000313" key="2">
    <source>
        <dbReference type="EMBL" id="MFC3628358.1"/>
    </source>
</evidence>
<evidence type="ECO:0000313" key="3">
    <source>
        <dbReference type="Proteomes" id="UP001595539"/>
    </source>
</evidence>
<gene>
    <name evidence="2" type="ORF">ACFOM8_02755</name>
</gene>
<keyword evidence="1" id="KW-0812">Transmembrane</keyword>
<keyword evidence="3" id="KW-1185">Reference proteome</keyword>
<evidence type="ECO:0000256" key="1">
    <source>
        <dbReference type="SAM" id="Phobius"/>
    </source>
</evidence>
<name>A0ABV7U067_9RHOB</name>
<dbReference type="EMBL" id="JBHRXY010000001">
    <property type="protein sequence ID" value="MFC3628358.1"/>
    <property type="molecule type" value="Genomic_DNA"/>
</dbReference>
<organism evidence="2 3">
    <name type="scientific">Paracoccus angustae</name>
    <dbReference type="NCBI Taxonomy" id="1671480"/>
    <lineage>
        <taxon>Bacteria</taxon>
        <taxon>Pseudomonadati</taxon>
        <taxon>Pseudomonadota</taxon>
        <taxon>Alphaproteobacteria</taxon>
        <taxon>Rhodobacterales</taxon>
        <taxon>Paracoccaceae</taxon>
        <taxon>Paracoccus</taxon>
    </lineage>
</organism>
<keyword evidence="1" id="KW-0472">Membrane</keyword>
<reference evidence="3" key="1">
    <citation type="journal article" date="2019" name="Int. J. Syst. Evol. Microbiol.">
        <title>The Global Catalogue of Microorganisms (GCM) 10K type strain sequencing project: providing services to taxonomists for standard genome sequencing and annotation.</title>
        <authorList>
            <consortium name="The Broad Institute Genomics Platform"/>
            <consortium name="The Broad Institute Genome Sequencing Center for Infectious Disease"/>
            <person name="Wu L."/>
            <person name="Ma J."/>
        </authorList>
    </citation>
    <scope>NUCLEOTIDE SEQUENCE [LARGE SCALE GENOMIC DNA]</scope>
    <source>
        <strain evidence="3">KCTC 42473</strain>
    </source>
</reference>
<comment type="caution">
    <text evidence="2">The sequence shown here is derived from an EMBL/GenBank/DDBJ whole genome shotgun (WGS) entry which is preliminary data.</text>
</comment>
<proteinExistence type="predicted"/>
<evidence type="ECO:0008006" key="4">
    <source>
        <dbReference type="Google" id="ProtNLM"/>
    </source>
</evidence>
<dbReference type="Proteomes" id="UP001595539">
    <property type="component" value="Unassembled WGS sequence"/>
</dbReference>